<comment type="caution">
    <text evidence="1">The sequence shown here is derived from an EMBL/GenBank/DDBJ whole genome shotgun (WGS) entry which is preliminary data.</text>
</comment>
<organism evidence="1 2">
    <name type="scientific">Streptococcus moroccensis</name>
    <dbReference type="NCBI Taxonomy" id="1451356"/>
    <lineage>
        <taxon>Bacteria</taxon>
        <taxon>Bacillati</taxon>
        <taxon>Bacillota</taxon>
        <taxon>Bacilli</taxon>
        <taxon>Lactobacillales</taxon>
        <taxon>Streptococcaceae</taxon>
        <taxon>Streptococcus</taxon>
    </lineage>
</organism>
<keyword evidence="2" id="KW-1185">Reference proteome</keyword>
<reference evidence="1 2" key="1">
    <citation type="submission" date="2023-07" db="EMBL/GenBank/DDBJ databases">
        <title>Genomic Encyclopedia of Type Strains, Phase IV (KMG-IV): sequencing the most valuable type-strain genomes for metagenomic binning, comparative biology and taxonomic classification.</title>
        <authorList>
            <person name="Goeker M."/>
        </authorList>
    </citation>
    <scope>NUCLEOTIDE SEQUENCE [LARGE SCALE GENOMIC DNA]</scope>
    <source>
        <strain evidence="1 2">DSM 105143</strain>
    </source>
</reference>
<name>A0ABT9YRH5_9STRE</name>
<evidence type="ECO:0000313" key="2">
    <source>
        <dbReference type="Proteomes" id="UP001223079"/>
    </source>
</evidence>
<sequence>MDYQELLSKLSTFIAHQGEKYVSPAKAGPHAPEMESLKSQGQQARSAFTALALALEERVPGFNRQATSQWMNQAQILRPHFWAYFIEETRSSQEPAIALRVLQDTKSLGISLEVSVIERSLAEDTLSRLNRVLDLPCQDGLYYFAQENGTSRRVEMTEENRKALVGSVEKGCVRKVQVKYDVTDLSQFSSFEDLEEELLKGWEIIQPYYRITQ</sequence>
<dbReference type="EMBL" id="JAUSTM010000005">
    <property type="protein sequence ID" value="MDQ0222201.1"/>
    <property type="molecule type" value="Genomic_DNA"/>
</dbReference>
<gene>
    <name evidence="1" type="ORF">J2S23_000752</name>
</gene>
<protein>
    <submittedName>
        <fullName evidence="1">Uncharacterized protein</fullName>
    </submittedName>
</protein>
<dbReference type="RefSeq" id="WP_307121418.1">
    <property type="nucleotide sequence ID" value="NZ_JAUSTM010000005.1"/>
</dbReference>
<dbReference type="Proteomes" id="UP001223079">
    <property type="component" value="Unassembled WGS sequence"/>
</dbReference>
<evidence type="ECO:0000313" key="1">
    <source>
        <dbReference type="EMBL" id="MDQ0222201.1"/>
    </source>
</evidence>
<proteinExistence type="predicted"/>
<accession>A0ABT9YRH5</accession>